<dbReference type="EMBL" id="JANVAD010000003">
    <property type="protein sequence ID" value="MCS6522415.1"/>
    <property type="molecule type" value="Genomic_DNA"/>
</dbReference>
<dbReference type="GeneID" id="95325592"/>
<keyword evidence="5" id="KW-1185">Reference proteome</keyword>
<gene>
    <name evidence="4" type="ORF">NYQ28_07535</name>
</gene>
<sequence length="216" mass="22500">MLVGIVEFLGWFGAVTVLAGYLLFSLGKIPNGPLYQVFNLVGGLSVAINVAAHHAIPSTIVNGIWAVVAVVVLVRMGRARRARVRAGRTAVGPAVLHAEPPTTTAVLPVVGPALRDHEVQPHTPARAEPRLQTGPLPAAEPRLQTGSAPTVPITGSIPVITATIALALVAAANEQAAQDQATNDRTAEDRAAQDEAAQEQDDTAHEPTPAEQPSRT</sequence>
<organism evidence="4 5">
    <name type="scientific">Curtobacterium citreum</name>
    <dbReference type="NCBI Taxonomy" id="2036"/>
    <lineage>
        <taxon>Bacteria</taxon>
        <taxon>Bacillati</taxon>
        <taxon>Actinomycetota</taxon>
        <taxon>Actinomycetes</taxon>
        <taxon>Micrococcales</taxon>
        <taxon>Microbacteriaceae</taxon>
        <taxon>Curtobacterium</taxon>
    </lineage>
</organism>
<protein>
    <recommendedName>
        <fullName evidence="3">CBU-0592-like domain-containing protein</fullName>
    </recommendedName>
</protein>
<reference evidence="4 5" key="1">
    <citation type="submission" date="2022-08" db="EMBL/GenBank/DDBJ databases">
        <title>Taxonomy of Curtobacterium flaccumfaciens.</title>
        <authorList>
            <person name="Osdaghi E."/>
            <person name="Taghavi S.M."/>
            <person name="Hamidizade M."/>
            <person name="Abachi H."/>
            <person name="Fazliarab A."/>
            <person name="Baeyen S."/>
            <person name="Portier P."/>
            <person name="Van Vaerenbergh J."/>
            <person name="Jacques M.-A."/>
        </authorList>
    </citation>
    <scope>NUCLEOTIDE SEQUENCE [LARGE SCALE GENOMIC DNA]</scope>
    <source>
        <strain evidence="4 5">LMG8786T</strain>
    </source>
</reference>
<keyword evidence="2" id="KW-0472">Membrane</keyword>
<dbReference type="NCBIfam" id="NF047864">
    <property type="entry name" value="CBU_0592_membra"/>
    <property type="match status" value="1"/>
</dbReference>
<evidence type="ECO:0000256" key="1">
    <source>
        <dbReference type="SAM" id="MobiDB-lite"/>
    </source>
</evidence>
<evidence type="ECO:0000313" key="4">
    <source>
        <dbReference type="EMBL" id="MCS6522415.1"/>
    </source>
</evidence>
<evidence type="ECO:0000256" key="2">
    <source>
        <dbReference type="SAM" id="Phobius"/>
    </source>
</evidence>
<dbReference type="Pfam" id="PF26604">
    <property type="entry name" value="CBU_0592"/>
    <property type="match status" value="1"/>
</dbReference>
<accession>A0ABT2HGM9</accession>
<feature type="region of interest" description="Disordered" evidence="1">
    <location>
        <begin position="175"/>
        <end position="216"/>
    </location>
</feature>
<proteinExistence type="predicted"/>
<name>A0ABT2HGM9_9MICO</name>
<keyword evidence="2" id="KW-0812">Transmembrane</keyword>
<comment type="caution">
    <text evidence="4">The sequence shown here is derived from an EMBL/GenBank/DDBJ whole genome shotgun (WGS) entry which is preliminary data.</text>
</comment>
<feature type="compositionally biased region" description="Low complexity" evidence="1">
    <location>
        <begin position="175"/>
        <end position="184"/>
    </location>
</feature>
<feature type="transmembrane region" description="Helical" evidence="2">
    <location>
        <begin position="6"/>
        <end position="27"/>
    </location>
</feature>
<evidence type="ECO:0000259" key="3">
    <source>
        <dbReference type="Pfam" id="PF26604"/>
    </source>
</evidence>
<keyword evidence="2" id="KW-1133">Transmembrane helix</keyword>
<feature type="transmembrane region" description="Helical" evidence="2">
    <location>
        <begin position="58"/>
        <end position="76"/>
    </location>
</feature>
<dbReference type="RefSeq" id="WP_141863158.1">
    <property type="nucleotide sequence ID" value="NZ_BMNV01000016.1"/>
</dbReference>
<feature type="compositionally biased region" description="Basic and acidic residues" evidence="1">
    <location>
        <begin position="119"/>
        <end position="129"/>
    </location>
</feature>
<feature type="transmembrane region" description="Helical" evidence="2">
    <location>
        <begin position="34"/>
        <end position="52"/>
    </location>
</feature>
<feature type="region of interest" description="Disordered" evidence="1">
    <location>
        <begin position="119"/>
        <end position="152"/>
    </location>
</feature>
<evidence type="ECO:0000313" key="5">
    <source>
        <dbReference type="Proteomes" id="UP001652264"/>
    </source>
</evidence>
<feature type="domain" description="CBU-0592-like" evidence="3">
    <location>
        <begin position="7"/>
        <end position="80"/>
    </location>
</feature>
<dbReference type="Proteomes" id="UP001652264">
    <property type="component" value="Unassembled WGS sequence"/>
</dbReference>
<dbReference type="InterPro" id="IPR058058">
    <property type="entry name" value="CBU_0592-like"/>
</dbReference>